<dbReference type="Proteomes" id="UP000218418">
    <property type="component" value="Chromosome"/>
</dbReference>
<reference evidence="1 2" key="1">
    <citation type="submission" date="2017-06" db="EMBL/GenBank/DDBJ databases">
        <title>Genome sequencing of cyanobaciteial culture collection at National Institute for Environmental Studies (NIES).</title>
        <authorList>
            <person name="Hirose Y."/>
            <person name="Shimura Y."/>
            <person name="Fujisawa T."/>
            <person name="Nakamura Y."/>
            <person name="Kawachi M."/>
        </authorList>
    </citation>
    <scope>NUCLEOTIDE SEQUENCE [LARGE SCALE GENOMIC DNA]</scope>
    <source>
        <strain evidence="1 2">NIES-267</strain>
    </source>
</reference>
<gene>
    <name evidence="1" type="ORF">NIES267_54410</name>
</gene>
<sequence>MSTPETLAQLICRTVLEFEQRQASQLPQEKCLEKTIVSSDINTSNQATSKKDIA</sequence>
<organism evidence="1 2">
    <name type="scientific">Calothrix parasitica NIES-267</name>
    <dbReference type="NCBI Taxonomy" id="1973488"/>
    <lineage>
        <taxon>Bacteria</taxon>
        <taxon>Bacillati</taxon>
        <taxon>Cyanobacteriota</taxon>
        <taxon>Cyanophyceae</taxon>
        <taxon>Nostocales</taxon>
        <taxon>Calotrichaceae</taxon>
        <taxon>Calothrix</taxon>
    </lineage>
</organism>
<evidence type="ECO:0000313" key="1">
    <source>
        <dbReference type="EMBL" id="BAY85935.1"/>
    </source>
</evidence>
<dbReference type="AlphaFoldDB" id="A0A1Z4LXF1"/>
<evidence type="ECO:0000313" key="2">
    <source>
        <dbReference type="Proteomes" id="UP000218418"/>
    </source>
</evidence>
<accession>A0A1Z4LXF1</accession>
<protein>
    <submittedName>
        <fullName evidence="1">Uncharacterized protein</fullName>
    </submittedName>
</protein>
<proteinExistence type="predicted"/>
<dbReference type="EMBL" id="AP018227">
    <property type="protein sequence ID" value="BAY85935.1"/>
    <property type="molecule type" value="Genomic_DNA"/>
</dbReference>
<name>A0A1Z4LXF1_9CYAN</name>
<keyword evidence="2" id="KW-1185">Reference proteome</keyword>